<name>A0ABC9BX04_9POAL</name>
<dbReference type="Gene3D" id="3.30.30.10">
    <property type="entry name" value="Knottin, scorpion toxin-like"/>
    <property type="match status" value="1"/>
</dbReference>
<dbReference type="Proteomes" id="UP001497457">
    <property type="component" value="Chromosome 27b"/>
</dbReference>
<evidence type="ECO:0000313" key="2">
    <source>
        <dbReference type="EMBL" id="CAL5008736.1"/>
    </source>
</evidence>
<proteinExistence type="predicted"/>
<protein>
    <recommendedName>
        <fullName evidence="4">Knottin scorpion toxin-like domain-containing protein</fullName>
    </recommendedName>
</protein>
<evidence type="ECO:0008006" key="4">
    <source>
        <dbReference type="Google" id="ProtNLM"/>
    </source>
</evidence>
<reference evidence="2" key="1">
    <citation type="submission" date="2024-10" db="EMBL/GenBank/DDBJ databases">
        <authorList>
            <person name="Ryan C."/>
        </authorList>
    </citation>
    <scope>NUCLEOTIDE SEQUENCE [LARGE SCALE GENOMIC DNA]</scope>
</reference>
<feature type="signal peptide" evidence="1">
    <location>
        <begin position="1"/>
        <end position="25"/>
    </location>
</feature>
<keyword evidence="1" id="KW-0732">Signal</keyword>
<dbReference type="SUPFAM" id="SSF57095">
    <property type="entry name" value="Scorpion toxin-like"/>
    <property type="match status" value="1"/>
</dbReference>
<dbReference type="InterPro" id="IPR036574">
    <property type="entry name" value="Scorpion_toxin-like_sf"/>
</dbReference>
<keyword evidence="3" id="KW-1185">Reference proteome</keyword>
<gene>
    <name evidence="2" type="ORF">URODEC1_LOCUS69154</name>
</gene>
<feature type="chain" id="PRO_5044848720" description="Knottin scorpion toxin-like domain-containing protein" evidence="1">
    <location>
        <begin position="26"/>
        <end position="106"/>
    </location>
</feature>
<evidence type="ECO:0000256" key="1">
    <source>
        <dbReference type="SAM" id="SignalP"/>
    </source>
</evidence>
<evidence type="ECO:0000313" key="3">
    <source>
        <dbReference type="Proteomes" id="UP001497457"/>
    </source>
</evidence>
<dbReference type="EMBL" id="OZ075137">
    <property type="protein sequence ID" value="CAL5008736.1"/>
    <property type="molecule type" value="Genomic_DNA"/>
</dbReference>
<organism evidence="2 3">
    <name type="scientific">Urochloa decumbens</name>
    <dbReference type="NCBI Taxonomy" id="240449"/>
    <lineage>
        <taxon>Eukaryota</taxon>
        <taxon>Viridiplantae</taxon>
        <taxon>Streptophyta</taxon>
        <taxon>Embryophyta</taxon>
        <taxon>Tracheophyta</taxon>
        <taxon>Spermatophyta</taxon>
        <taxon>Magnoliopsida</taxon>
        <taxon>Liliopsida</taxon>
        <taxon>Poales</taxon>
        <taxon>Poaceae</taxon>
        <taxon>PACMAD clade</taxon>
        <taxon>Panicoideae</taxon>
        <taxon>Panicodae</taxon>
        <taxon>Paniceae</taxon>
        <taxon>Melinidinae</taxon>
        <taxon>Urochloa</taxon>
    </lineage>
</organism>
<accession>A0ABC9BX04</accession>
<sequence>MKEKGKITTTTAALVLLLLTLGAEAELCEKIFYTRCLYDQDCIGFCVSKGYTNGQCRGWQRPSNSYCVCTKECPDGGKSPPPKDEPAAALTLRARKDGSEAIHEHI</sequence>
<dbReference type="AlphaFoldDB" id="A0ABC9BX04"/>